<dbReference type="InterPro" id="IPR012657">
    <property type="entry name" value="23S_rRNA-intervening_sequence"/>
</dbReference>
<evidence type="ECO:0008006" key="3">
    <source>
        <dbReference type="Google" id="ProtNLM"/>
    </source>
</evidence>
<dbReference type="Gene3D" id="1.20.1440.60">
    <property type="entry name" value="23S rRNA-intervening sequence"/>
    <property type="match status" value="1"/>
</dbReference>
<dbReference type="Pfam" id="PF05635">
    <property type="entry name" value="23S_rRNA_IVP"/>
    <property type="match status" value="1"/>
</dbReference>
<evidence type="ECO:0000313" key="2">
    <source>
        <dbReference type="Proteomes" id="UP000177682"/>
    </source>
</evidence>
<proteinExistence type="predicted"/>
<name>A0A1F5PLI0_9BACT</name>
<dbReference type="NCBIfam" id="TIGR02436">
    <property type="entry name" value="four helix bundle protein"/>
    <property type="match status" value="1"/>
</dbReference>
<sequence>MKVNSFKELIVWQKAIKLVNEIYSATKQMPKTEMYGLVSQMQRAAVAIPSNIAEGYRRNHQREFIQFLGIAMGSAAELETQVVISKEQYSNIDYFRAEALLEEVQKMLYSMIFKLKN</sequence>
<dbReference type="PANTHER" id="PTHR38471:SF2">
    <property type="entry name" value="FOUR HELIX BUNDLE PROTEIN"/>
    <property type="match status" value="1"/>
</dbReference>
<accession>A0A1F5PLI0</accession>
<reference evidence="1 2" key="1">
    <citation type="journal article" date="2016" name="Nat. Commun.">
        <title>Thousands of microbial genomes shed light on interconnected biogeochemical processes in an aquifer system.</title>
        <authorList>
            <person name="Anantharaman K."/>
            <person name="Brown C.T."/>
            <person name="Hug L.A."/>
            <person name="Sharon I."/>
            <person name="Castelle C.J."/>
            <person name="Probst A.J."/>
            <person name="Thomas B.C."/>
            <person name="Singh A."/>
            <person name="Wilkins M.J."/>
            <person name="Karaoz U."/>
            <person name="Brodie E.L."/>
            <person name="Williams K.H."/>
            <person name="Hubbard S.S."/>
            <person name="Banfield J.F."/>
        </authorList>
    </citation>
    <scope>NUCLEOTIDE SEQUENCE [LARGE SCALE GENOMIC DNA]</scope>
</reference>
<dbReference type="PANTHER" id="PTHR38471">
    <property type="entry name" value="FOUR HELIX BUNDLE PROTEIN"/>
    <property type="match status" value="1"/>
</dbReference>
<dbReference type="Proteomes" id="UP000177682">
    <property type="component" value="Unassembled WGS sequence"/>
</dbReference>
<evidence type="ECO:0000313" key="1">
    <source>
        <dbReference type="EMBL" id="OGE90727.1"/>
    </source>
</evidence>
<protein>
    <recommendedName>
        <fullName evidence="3">Four helix bundle protein</fullName>
    </recommendedName>
</protein>
<comment type="caution">
    <text evidence="1">The sequence shown here is derived from an EMBL/GenBank/DDBJ whole genome shotgun (WGS) entry which is preliminary data.</text>
</comment>
<dbReference type="CDD" id="cd16377">
    <property type="entry name" value="23S_rRNA_IVP_like"/>
    <property type="match status" value="1"/>
</dbReference>
<organism evidence="1 2">
    <name type="scientific">Candidatus Doudnabacteria bacterium RIFCSPHIGHO2_12_FULL_48_16</name>
    <dbReference type="NCBI Taxonomy" id="1817838"/>
    <lineage>
        <taxon>Bacteria</taxon>
        <taxon>Candidatus Doudnaibacteriota</taxon>
    </lineage>
</organism>
<gene>
    <name evidence="1" type="ORF">A3E29_01205</name>
</gene>
<dbReference type="AlphaFoldDB" id="A0A1F5PLI0"/>
<dbReference type="SUPFAM" id="SSF158446">
    <property type="entry name" value="IVS-encoded protein-like"/>
    <property type="match status" value="1"/>
</dbReference>
<dbReference type="EMBL" id="MFEY01000004">
    <property type="protein sequence ID" value="OGE90727.1"/>
    <property type="molecule type" value="Genomic_DNA"/>
</dbReference>
<dbReference type="InterPro" id="IPR036583">
    <property type="entry name" value="23S_rRNA_IVS_sf"/>
</dbReference>